<dbReference type="GO" id="GO:0005737">
    <property type="term" value="C:cytoplasm"/>
    <property type="evidence" value="ECO:0007669"/>
    <property type="project" value="UniProtKB-SubCell"/>
</dbReference>
<dbReference type="InterPro" id="IPR020627">
    <property type="entry name" value="KhpA"/>
</dbReference>
<proteinExistence type="inferred from homology"/>
<evidence type="ECO:0000256" key="2">
    <source>
        <dbReference type="ARBA" id="ARBA00022884"/>
    </source>
</evidence>
<dbReference type="InterPro" id="IPR015946">
    <property type="entry name" value="KH_dom-like_a/b"/>
</dbReference>
<dbReference type="SUPFAM" id="SSF54814">
    <property type="entry name" value="Prokaryotic type KH domain (KH-domain type II)"/>
    <property type="match status" value="1"/>
</dbReference>
<comment type="subcellular location">
    <subcellularLocation>
        <location evidence="3">Cytoplasm</location>
    </subcellularLocation>
</comment>
<accession>A0A1J4SF19</accession>
<dbReference type="GO" id="GO:0003723">
    <property type="term" value="F:RNA binding"/>
    <property type="evidence" value="ECO:0007669"/>
    <property type="project" value="UniProtKB-UniRule"/>
</dbReference>
<sequence length="76" mass="8434">MKSLVEYIVKCIVDNKESVEVKQIEGERSIVLEVKVAQEDMGKVIGKEGRTIKAIRTVMGVAATKIGKKVMVELMQ</sequence>
<dbReference type="InterPro" id="IPR009019">
    <property type="entry name" value="KH_sf_prok-type"/>
</dbReference>
<keyword evidence="3" id="KW-0133">Cell shape</keyword>
<organism evidence="4 5">
    <name type="scientific">Candidatus Desantisbacteria bacterium CG1_02_38_46</name>
    <dbReference type="NCBI Taxonomy" id="1817893"/>
    <lineage>
        <taxon>Bacteria</taxon>
        <taxon>Candidatus Desantisiibacteriota</taxon>
    </lineage>
</organism>
<evidence type="ECO:0000313" key="4">
    <source>
        <dbReference type="EMBL" id="OIN97880.1"/>
    </source>
</evidence>
<dbReference type="EMBL" id="MNUO01000032">
    <property type="protein sequence ID" value="OIN97880.1"/>
    <property type="molecule type" value="Genomic_DNA"/>
</dbReference>
<dbReference type="PANTHER" id="PTHR34654">
    <property type="entry name" value="UPF0109 PROTEIN SCO5592"/>
    <property type="match status" value="1"/>
</dbReference>
<evidence type="ECO:0000313" key="5">
    <source>
        <dbReference type="Proteomes" id="UP000182278"/>
    </source>
</evidence>
<comment type="subunit">
    <text evidence="3">Forms a complex with KhpB.</text>
</comment>
<dbReference type="GO" id="GO:0071555">
    <property type="term" value="P:cell wall organization"/>
    <property type="evidence" value="ECO:0007669"/>
    <property type="project" value="UniProtKB-KW"/>
</dbReference>
<comment type="similarity">
    <text evidence="3">Belongs to the KhpA RNA-binding protein family.</text>
</comment>
<dbReference type="PROSITE" id="PS50084">
    <property type="entry name" value="KH_TYPE_1"/>
    <property type="match status" value="1"/>
</dbReference>
<dbReference type="STRING" id="1817893.AUJ66_02060"/>
<dbReference type="Pfam" id="PF13083">
    <property type="entry name" value="KH_KhpA-B"/>
    <property type="match status" value="1"/>
</dbReference>
<protein>
    <recommendedName>
        <fullName evidence="3">RNA-binding protein KhpA</fullName>
    </recommendedName>
    <alternativeName>
        <fullName evidence="3">KH-domain protein A</fullName>
    </alternativeName>
</protein>
<keyword evidence="3" id="KW-0961">Cell wall biogenesis/degradation</keyword>
<name>A0A1J4SF19_9BACT</name>
<dbReference type="AlphaFoldDB" id="A0A1J4SF19"/>
<gene>
    <name evidence="3" type="primary">khpA</name>
    <name evidence="4" type="ORF">AUJ66_02060</name>
</gene>
<comment type="caution">
    <text evidence="4">The sequence shown here is derived from an EMBL/GenBank/DDBJ whole genome shotgun (WGS) entry which is preliminary data.</text>
</comment>
<keyword evidence="1 3" id="KW-0963">Cytoplasm</keyword>
<keyword evidence="3" id="KW-0143">Chaperone</keyword>
<dbReference type="HAMAP" id="MF_00088">
    <property type="entry name" value="KhpA"/>
    <property type="match status" value="1"/>
</dbReference>
<dbReference type="GO" id="GO:0009252">
    <property type="term" value="P:peptidoglycan biosynthetic process"/>
    <property type="evidence" value="ECO:0007669"/>
    <property type="project" value="UniProtKB-UniRule"/>
</dbReference>
<dbReference type="CDD" id="cd22533">
    <property type="entry name" value="KH-II_YlqC-like"/>
    <property type="match status" value="1"/>
</dbReference>
<keyword evidence="2 3" id="KW-0694">RNA-binding</keyword>
<dbReference type="PANTHER" id="PTHR34654:SF1">
    <property type="entry name" value="RNA-BINDING PROTEIN KHPA"/>
    <property type="match status" value="1"/>
</dbReference>
<reference evidence="4 5" key="1">
    <citation type="journal article" date="2016" name="Environ. Microbiol.">
        <title>Genomic resolution of a cold subsurface aquifer community provides metabolic insights for novel microbes adapted to high CO concentrations.</title>
        <authorList>
            <person name="Probst A.J."/>
            <person name="Castelle C.J."/>
            <person name="Singh A."/>
            <person name="Brown C.T."/>
            <person name="Anantharaman K."/>
            <person name="Sharon I."/>
            <person name="Hug L.A."/>
            <person name="Burstein D."/>
            <person name="Emerson J.B."/>
            <person name="Thomas B.C."/>
            <person name="Banfield J.F."/>
        </authorList>
    </citation>
    <scope>NUCLEOTIDE SEQUENCE [LARGE SCALE GENOMIC DNA]</scope>
    <source>
        <strain evidence="4">CG1_02_38_46</strain>
    </source>
</reference>
<dbReference type="Gene3D" id="3.30.300.20">
    <property type="match status" value="1"/>
</dbReference>
<dbReference type="Proteomes" id="UP000182278">
    <property type="component" value="Unassembled WGS sequence"/>
</dbReference>
<evidence type="ECO:0000256" key="1">
    <source>
        <dbReference type="ARBA" id="ARBA00022490"/>
    </source>
</evidence>
<dbReference type="GO" id="GO:0008360">
    <property type="term" value="P:regulation of cell shape"/>
    <property type="evidence" value="ECO:0007669"/>
    <property type="project" value="UniProtKB-KW"/>
</dbReference>
<comment type="function">
    <text evidence="3">A probable RNA chaperone. Forms a complex with KhpB which binds to cellular RNA and controls its expression. Plays a role in peptidoglycan (PG) homeostasis and cell length regulation.</text>
</comment>
<evidence type="ECO:0000256" key="3">
    <source>
        <dbReference type="HAMAP-Rule" id="MF_00088"/>
    </source>
</evidence>